<dbReference type="SUPFAM" id="SSF53098">
    <property type="entry name" value="Ribonuclease H-like"/>
    <property type="match status" value="1"/>
</dbReference>
<dbReference type="Gene3D" id="3.30.420.10">
    <property type="entry name" value="Ribonuclease H-like superfamily/Ribonuclease H"/>
    <property type="match status" value="1"/>
</dbReference>
<name>A0A345VLV1_9STRE</name>
<dbReference type="EMBL" id="CP022601">
    <property type="protein sequence ID" value="AXJ12226.1"/>
    <property type="molecule type" value="Genomic_DNA"/>
</dbReference>
<dbReference type="PROSITE" id="PS50994">
    <property type="entry name" value="INTEGRASE"/>
    <property type="match status" value="1"/>
</dbReference>
<dbReference type="EMBL" id="CP022601">
    <property type="protein sequence ID" value="AXJ13703.1"/>
    <property type="molecule type" value="Genomic_DNA"/>
</dbReference>
<comment type="function">
    <text evidence="1">Involved in the transposition of the insertion sequence.</text>
</comment>
<evidence type="ECO:0000313" key="4">
    <source>
        <dbReference type="EMBL" id="AXJ13703.1"/>
    </source>
</evidence>
<dbReference type="InterPro" id="IPR012337">
    <property type="entry name" value="RNaseH-like_sf"/>
</dbReference>
<dbReference type="Pfam" id="PF13333">
    <property type="entry name" value="rve_2"/>
    <property type="match status" value="1"/>
</dbReference>
<organism evidence="4 5">
    <name type="scientific">Streptococcus pluranimalium</name>
    <dbReference type="NCBI Taxonomy" id="82348"/>
    <lineage>
        <taxon>Bacteria</taxon>
        <taxon>Bacillati</taxon>
        <taxon>Bacillota</taxon>
        <taxon>Bacilli</taxon>
        <taxon>Lactobacillales</taxon>
        <taxon>Streptococcaceae</taxon>
        <taxon>Streptococcus</taxon>
    </lineage>
</organism>
<sequence>MSLIKLVEEYKTVYPVKVILDCFGVKRSTFYRWKAEGEKPIPEDEVVEKIEQLCAENQFIYGYRTITRLLKKSHGLLVNHKKVYRVMKEKEWLCRTRPKKAPKLGKPYYVTENKLNRDFQSDKPMAKLVTDITYLYFGNCQLYLSSIMDLYNREIVAYTISDCQDTDFVLETLNQLELSQGAVLHSDQGSVYTSKAYFQACTEKGIIRSMSRKGTPADNACIEWFHSALKSETFYLHNWRNLTKDSITDIVKKYITFYNETRIQQRLDDLSPVLYRKSIV</sequence>
<proteinExistence type="predicted"/>
<dbReference type="InterPro" id="IPR050900">
    <property type="entry name" value="Transposase_IS3/IS150/IS904"/>
</dbReference>
<evidence type="ECO:0000313" key="3">
    <source>
        <dbReference type="EMBL" id="AXJ12226.1"/>
    </source>
</evidence>
<dbReference type="NCBIfam" id="NF033516">
    <property type="entry name" value="transpos_IS3"/>
    <property type="match status" value="1"/>
</dbReference>
<evidence type="ECO:0000256" key="1">
    <source>
        <dbReference type="ARBA" id="ARBA00002286"/>
    </source>
</evidence>
<gene>
    <name evidence="3" type="ORF">Sp14A_02730</name>
    <name evidence="4" type="ORF">Sp14A_18100</name>
</gene>
<dbReference type="Proteomes" id="UP000255411">
    <property type="component" value="Chromosome"/>
</dbReference>
<dbReference type="GO" id="GO:0015074">
    <property type="term" value="P:DNA integration"/>
    <property type="evidence" value="ECO:0007669"/>
    <property type="project" value="InterPro"/>
</dbReference>
<dbReference type="AlphaFoldDB" id="A0A345VLV1"/>
<dbReference type="InterPro" id="IPR048020">
    <property type="entry name" value="Transpos_IS3"/>
</dbReference>
<dbReference type="PANTHER" id="PTHR46889">
    <property type="entry name" value="TRANSPOSASE INSF FOR INSERTION SEQUENCE IS3B-RELATED"/>
    <property type="match status" value="1"/>
</dbReference>
<accession>A0A345VLV1</accession>
<dbReference type="Pfam" id="PF00665">
    <property type="entry name" value="rve"/>
    <property type="match status" value="1"/>
</dbReference>
<protein>
    <recommendedName>
        <fullName evidence="2">Integrase catalytic domain-containing protein</fullName>
    </recommendedName>
</protein>
<dbReference type="GO" id="GO:0003676">
    <property type="term" value="F:nucleic acid binding"/>
    <property type="evidence" value="ECO:0007669"/>
    <property type="project" value="InterPro"/>
</dbReference>
<dbReference type="InterPro" id="IPR001584">
    <property type="entry name" value="Integrase_cat-core"/>
</dbReference>
<reference evidence="4 5" key="1">
    <citation type="submission" date="2017-07" db="EMBL/GenBank/DDBJ databases">
        <title>Streptococcus pluranimalium as cause of bovine abortion.</title>
        <authorList>
            <person name="Rodriguez Campos S."/>
            <person name="Gobeli Brawand S."/>
            <person name="Brodard I."/>
            <person name="Rychener L."/>
            <person name="Perreten V."/>
        </authorList>
    </citation>
    <scope>NUCLEOTIDE SEQUENCE [LARGE SCALE GENOMIC DNA]</scope>
    <source>
        <strain evidence="4 5">14A0014</strain>
    </source>
</reference>
<evidence type="ECO:0000259" key="2">
    <source>
        <dbReference type="PROSITE" id="PS50994"/>
    </source>
</evidence>
<dbReference type="Pfam" id="PF13276">
    <property type="entry name" value="HTH_21"/>
    <property type="match status" value="1"/>
</dbReference>
<dbReference type="PANTHER" id="PTHR46889:SF4">
    <property type="entry name" value="TRANSPOSASE INSO FOR INSERTION SEQUENCE ELEMENT IS911B-RELATED"/>
    <property type="match status" value="1"/>
</dbReference>
<dbReference type="InterPro" id="IPR025948">
    <property type="entry name" value="HTH-like_dom"/>
</dbReference>
<feature type="domain" description="Integrase catalytic" evidence="2">
    <location>
        <begin position="120"/>
        <end position="280"/>
    </location>
</feature>
<dbReference type="InterPro" id="IPR036397">
    <property type="entry name" value="RNaseH_sf"/>
</dbReference>
<evidence type="ECO:0000313" key="5">
    <source>
        <dbReference type="Proteomes" id="UP000255411"/>
    </source>
</evidence>